<evidence type="ECO:0000313" key="2">
    <source>
        <dbReference type="EMBL" id="OIJ63162.1"/>
    </source>
</evidence>
<keyword evidence="3" id="KW-1185">Reference proteome</keyword>
<name>A0A1J4NLW3_9ACTN</name>
<accession>A0A1J4NLW3</accession>
<dbReference type="AlphaFoldDB" id="A0A1J4NLW3"/>
<protein>
    <submittedName>
        <fullName evidence="2">Uncharacterized protein</fullName>
    </submittedName>
</protein>
<evidence type="ECO:0000313" key="3">
    <source>
        <dbReference type="Proteomes" id="UP000034196"/>
    </source>
</evidence>
<evidence type="ECO:0000256" key="1">
    <source>
        <dbReference type="SAM" id="Coils"/>
    </source>
</evidence>
<dbReference type="EMBL" id="LAVA02000113">
    <property type="protein sequence ID" value="OIJ63162.1"/>
    <property type="molecule type" value="Genomic_DNA"/>
</dbReference>
<organism evidence="2 3">
    <name type="scientific">Streptomyces mangrovisoli</name>
    <dbReference type="NCBI Taxonomy" id="1428628"/>
    <lineage>
        <taxon>Bacteria</taxon>
        <taxon>Bacillati</taxon>
        <taxon>Actinomycetota</taxon>
        <taxon>Actinomycetes</taxon>
        <taxon>Kitasatosporales</taxon>
        <taxon>Streptomycetaceae</taxon>
        <taxon>Streptomyces</taxon>
    </lineage>
</organism>
<feature type="coiled-coil region" evidence="1">
    <location>
        <begin position="15"/>
        <end position="49"/>
    </location>
</feature>
<dbReference type="Proteomes" id="UP000034196">
    <property type="component" value="Unassembled WGS sequence"/>
</dbReference>
<comment type="caution">
    <text evidence="2">The sequence shown here is derived from an EMBL/GenBank/DDBJ whole genome shotgun (WGS) entry which is preliminary data.</text>
</comment>
<gene>
    <name evidence="2" type="ORF">WN71_035545</name>
</gene>
<reference evidence="2" key="1">
    <citation type="submission" date="2016-10" db="EMBL/GenBank/DDBJ databases">
        <title>Genome sequence of Streptomyces mangrovisoli MUSC 149.</title>
        <authorList>
            <person name="Lee L.-H."/>
            <person name="Ser H.-L."/>
        </authorList>
    </citation>
    <scope>NUCLEOTIDE SEQUENCE [LARGE SCALE GENOMIC DNA]</scope>
    <source>
        <strain evidence="2">MUSC 149</strain>
    </source>
</reference>
<keyword evidence="1" id="KW-0175">Coiled coil</keyword>
<proteinExistence type="predicted"/>
<sequence>MLGDLASTPGRVGEVEALRGERDQALAAVRRADNELLALRNVVQRLMVENTRLLGSGHQPSSDS</sequence>